<evidence type="ECO:0000313" key="1">
    <source>
        <dbReference type="EMBL" id="GCE18655.1"/>
    </source>
</evidence>
<dbReference type="AlphaFoldDB" id="A0A402AHW8"/>
<dbReference type="EMBL" id="BIFS01000001">
    <property type="protein sequence ID" value="GCE18655.1"/>
    <property type="molecule type" value="Genomic_DNA"/>
</dbReference>
<protein>
    <submittedName>
        <fullName evidence="1">Uncharacterized protein</fullName>
    </submittedName>
</protein>
<accession>A0A402AHW8</accession>
<organism evidence="1 2">
    <name type="scientific">Dictyobacter kobayashii</name>
    <dbReference type="NCBI Taxonomy" id="2014872"/>
    <lineage>
        <taxon>Bacteria</taxon>
        <taxon>Bacillati</taxon>
        <taxon>Chloroflexota</taxon>
        <taxon>Ktedonobacteria</taxon>
        <taxon>Ktedonobacterales</taxon>
        <taxon>Dictyobacteraceae</taxon>
        <taxon>Dictyobacter</taxon>
    </lineage>
</organism>
<gene>
    <name evidence="1" type="ORF">KDK_24550</name>
</gene>
<comment type="caution">
    <text evidence="1">The sequence shown here is derived from an EMBL/GenBank/DDBJ whole genome shotgun (WGS) entry which is preliminary data.</text>
</comment>
<reference evidence="2" key="1">
    <citation type="submission" date="2018-12" db="EMBL/GenBank/DDBJ databases">
        <title>Tengunoibacter tsumagoiensis gen. nov., sp. nov., Dictyobacter kobayashii sp. nov., D. alpinus sp. nov., and D. joshuensis sp. nov. and description of Dictyobacteraceae fam. nov. within the order Ktedonobacterales isolated from Tengu-no-mugimeshi.</title>
        <authorList>
            <person name="Wang C.M."/>
            <person name="Zheng Y."/>
            <person name="Sakai Y."/>
            <person name="Toyoda A."/>
            <person name="Minakuchi Y."/>
            <person name="Abe K."/>
            <person name="Yokota A."/>
            <person name="Yabe S."/>
        </authorList>
    </citation>
    <scope>NUCLEOTIDE SEQUENCE [LARGE SCALE GENOMIC DNA]</scope>
    <source>
        <strain evidence="2">Uno11</strain>
    </source>
</reference>
<dbReference type="Proteomes" id="UP000287188">
    <property type="component" value="Unassembled WGS sequence"/>
</dbReference>
<evidence type="ECO:0000313" key="2">
    <source>
        <dbReference type="Proteomes" id="UP000287188"/>
    </source>
</evidence>
<proteinExistence type="predicted"/>
<name>A0A402AHW8_9CHLR</name>
<keyword evidence="2" id="KW-1185">Reference proteome</keyword>
<sequence>MVDLATHALVNLVEQADIYAVDAIYDPDEDYPVCLEQDLIIAQKHKRSKYIPNKSGPTSR</sequence>